<gene>
    <name evidence="8" type="ORF">SacmaDRAFT_5473</name>
</gene>
<dbReference type="PANTHER" id="PTHR42804">
    <property type="entry name" value="ALDEHYDE DEHYDROGENASE"/>
    <property type="match status" value="1"/>
</dbReference>
<dbReference type="CDD" id="cd07138">
    <property type="entry name" value="ALDH_CddD_SSP0762"/>
    <property type="match status" value="1"/>
</dbReference>
<dbReference type="InterPro" id="IPR016162">
    <property type="entry name" value="Ald_DH_N"/>
</dbReference>
<reference evidence="8 9" key="1">
    <citation type="journal article" date="2012" name="Stand. Genomic Sci.">
        <title>Genome sequence of the ocean sediment bacterium Saccharomonospora marina type strain (XMU15(T)).</title>
        <authorList>
            <person name="Klenk H.P."/>
            <person name="Lu M."/>
            <person name="Lucas S."/>
            <person name="Lapidus A."/>
            <person name="Copeland A."/>
            <person name="Pitluck S."/>
            <person name="Goodwin L.A."/>
            <person name="Han C."/>
            <person name="Tapia R."/>
            <person name="Brambilla E.M."/>
            <person name="Potter G."/>
            <person name="Land M."/>
            <person name="Ivanova N."/>
            <person name="Rohde M."/>
            <person name="Goker M."/>
            <person name="Detter J.C."/>
            <person name="Li W.J."/>
            <person name="Kyrpides N.C."/>
            <person name="Woyke T."/>
        </authorList>
    </citation>
    <scope>NUCLEOTIDE SEQUENCE [LARGE SCALE GENOMIC DNA]</scope>
    <source>
        <strain evidence="8 9">XMU15</strain>
    </source>
</reference>
<name>H5X857_9PSEU</name>
<dbReference type="PANTHER" id="PTHR42804:SF1">
    <property type="entry name" value="ALDEHYDE DEHYDROGENASE-RELATED"/>
    <property type="match status" value="1"/>
</dbReference>
<dbReference type="InterPro" id="IPR016160">
    <property type="entry name" value="Ald_DH_CS_CYS"/>
</dbReference>
<dbReference type="Proteomes" id="UP000004926">
    <property type="component" value="Chromosome"/>
</dbReference>
<protein>
    <recommendedName>
        <fullName evidence="3">aldehyde dehydrogenase (NAD(+))</fullName>
        <ecNumber evidence="3">1.2.1.3</ecNumber>
    </recommendedName>
</protein>
<dbReference type="InterPro" id="IPR029510">
    <property type="entry name" value="Ald_DH_CS_GLU"/>
</dbReference>
<evidence type="ECO:0000256" key="4">
    <source>
        <dbReference type="ARBA" id="ARBA00049194"/>
    </source>
</evidence>
<dbReference type="PROSITE" id="PS00070">
    <property type="entry name" value="ALDEHYDE_DEHYDR_CYS"/>
    <property type="match status" value="1"/>
</dbReference>
<dbReference type="HOGENOM" id="CLU_005391_0_2_11"/>
<dbReference type="GO" id="GO:0004029">
    <property type="term" value="F:aldehyde dehydrogenase (NAD+) activity"/>
    <property type="evidence" value="ECO:0007669"/>
    <property type="project" value="UniProtKB-EC"/>
</dbReference>
<dbReference type="SUPFAM" id="SSF53720">
    <property type="entry name" value="ALDH-like"/>
    <property type="match status" value="1"/>
</dbReference>
<dbReference type="EC" id="1.2.1.3" evidence="3"/>
<comment type="similarity">
    <text evidence="1 6">Belongs to the aldehyde dehydrogenase family.</text>
</comment>
<dbReference type="FunFam" id="3.40.309.10:FF:000012">
    <property type="entry name" value="Betaine aldehyde dehydrogenase"/>
    <property type="match status" value="1"/>
</dbReference>
<evidence type="ECO:0000256" key="3">
    <source>
        <dbReference type="ARBA" id="ARBA00024226"/>
    </source>
</evidence>
<evidence type="ECO:0000313" key="8">
    <source>
        <dbReference type="EMBL" id="EHR53589.1"/>
    </source>
</evidence>
<evidence type="ECO:0000259" key="7">
    <source>
        <dbReference type="Pfam" id="PF00171"/>
    </source>
</evidence>
<proteinExistence type="inferred from homology"/>
<organism evidence="8 9">
    <name type="scientific">Saccharomonospora marina XMU15</name>
    <dbReference type="NCBI Taxonomy" id="882083"/>
    <lineage>
        <taxon>Bacteria</taxon>
        <taxon>Bacillati</taxon>
        <taxon>Actinomycetota</taxon>
        <taxon>Actinomycetes</taxon>
        <taxon>Pseudonocardiales</taxon>
        <taxon>Pseudonocardiaceae</taxon>
        <taxon>Saccharomonospora</taxon>
    </lineage>
</organism>
<dbReference type="FunFam" id="3.40.605.10:FF:000007">
    <property type="entry name" value="NAD/NADP-dependent betaine aldehyde dehydrogenase"/>
    <property type="match status" value="1"/>
</dbReference>
<comment type="catalytic activity">
    <reaction evidence="4">
        <text>an aldehyde + NAD(+) + H2O = a carboxylate + NADH + 2 H(+)</text>
        <dbReference type="Rhea" id="RHEA:16185"/>
        <dbReference type="ChEBI" id="CHEBI:15377"/>
        <dbReference type="ChEBI" id="CHEBI:15378"/>
        <dbReference type="ChEBI" id="CHEBI:17478"/>
        <dbReference type="ChEBI" id="CHEBI:29067"/>
        <dbReference type="ChEBI" id="CHEBI:57540"/>
        <dbReference type="ChEBI" id="CHEBI:57945"/>
        <dbReference type="EC" id="1.2.1.3"/>
    </reaction>
</comment>
<dbReference type="Pfam" id="PF00171">
    <property type="entry name" value="Aldedh"/>
    <property type="match status" value="1"/>
</dbReference>
<dbReference type="FunFam" id="3.40.605.10:FF:000026">
    <property type="entry name" value="Aldehyde dehydrogenase, putative"/>
    <property type="match status" value="1"/>
</dbReference>
<accession>H5X857</accession>
<dbReference type="PROSITE" id="PS00687">
    <property type="entry name" value="ALDEHYDE_DEHYDR_GLU"/>
    <property type="match status" value="1"/>
</dbReference>
<dbReference type="Gene3D" id="3.40.309.10">
    <property type="entry name" value="Aldehyde Dehydrogenase, Chain A, domain 2"/>
    <property type="match status" value="1"/>
</dbReference>
<feature type="domain" description="Aldehyde dehydrogenase" evidence="7">
    <location>
        <begin position="13"/>
        <end position="470"/>
    </location>
</feature>
<evidence type="ECO:0000256" key="1">
    <source>
        <dbReference type="ARBA" id="ARBA00009986"/>
    </source>
</evidence>
<dbReference type="eggNOG" id="COG1012">
    <property type="taxonomic scope" value="Bacteria"/>
</dbReference>
<evidence type="ECO:0000256" key="5">
    <source>
        <dbReference type="PROSITE-ProRule" id="PRU10007"/>
    </source>
</evidence>
<evidence type="ECO:0000256" key="2">
    <source>
        <dbReference type="ARBA" id="ARBA00023002"/>
    </source>
</evidence>
<feature type="active site" evidence="5">
    <location>
        <position position="245"/>
    </location>
</feature>
<dbReference type="STRING" id="882083.SacmaDRAFT_5473"/>
<dbReference type="Gene3D" id="3.40.605.10">
    <property type="entry name" value="Aldehyde Dehydrogenase, Chain A, domain 1"/>
    <property type="match status" value="1"/>
</dbReference>
<dbReference type="OrthoDB" id="6882680at2"/>
<dbReference type="InterPro" id="IPR015590">
    <property type="entry name" value="Aldehyde_DH_dom"/>
</dbReference>
<keyword evidence="2 6" id="KW-0560">Oxidoreductase</keyword>
<dbReference type="RefSeq" id="WP_009156963.1">
    <property type="nucleotide sequence ID" value="NZ_CM001439.1"/>
</dbReference>
<dbReference type="AlphaFoldDB" id="H5X857"/>
<evidence type="ECO:0000313" key="9">
    <source>
        <dbReference type="Proteomes" id="UP000004926"/>
    </source>
</evidence>
<dbReference type="EMBL" id="CM001439">
    <property type="protein sequence ID" value="EHR53589.1"/>
    <property type="molecule type" value="Genomic_DNA"/>
</dbReference>
<evidence type="ECO:0000256" key="6">
    <source>
        <dbReference type="RuleBase" id="RU003345"/>
    </source>
</evidence>
<keyword evidence="9" id="KW-1185">Reference proteome</keyword>
<dbReference type="InterPro" id="IPR016161">
    <property type="entry name" value="Ald_DH/histidinol_DH"/>
</dbReference>
<sequence length="472" mass="49945">MSEHSRIYLDGTWVDAGVGTTIPVVNPTTEETIGEVPSCTAEHVDQAVRAARLAFPGWAATSRQERATYLRRLHDALAARVDSVATTIATDVGTPMRIASRIQAQLPLTDIATYADLLDQPEIEEKIGNTLLVREPIGVVAAITPWNYPLHQITCKLAPALAAGCTVVIKPSEVAPLVVQQLFDAIHEAGLPAGVVNLVHGEGPVVGEALATHPDVDHVSFTGSVRAGSRVAELAARTIKKVTLELGGKSANVVLDDADLKTAVKVGVANAFLNGGQTCTAWTRLLVPQDRQAEAAELAAEFAAGFKPGDPLVAGTKLGPLVSSAQRERVRGFIDKGIQEGARLVTGGSEPPADLARGYFVAATVFADVDPDSTIAQEEIFGPVLSVIPFRDTDDALRIANNSRYGLHGAVWSADTDRALAFARQVRTGQIDVNGGAYNPLAPFGGYKQSGIGREMGQLGMDEYLEVKSIQL</sequence>
<dbReference type="InterPro" id="IPR016163">
    <property type="entry name" value="Ald_DH_C"/>
</dbReference>